<dbReference type="SUPFAM" id="SSF52058">
    <property type="entry name" value="L domain-like"/>
    <property type="match status" value="2"/>
</dbReference>
<dbReference type="GO" id="GO:0051707">
    <property type="term" value="P:response to other organism"/>
    <property type="evidence" value="ECO:0007669"/>
    <property type="project" value="UniProtKB-ARBA"/>
</dbReference>
<dbReference type="SUPFAM" id="SSF52540">
    <property type="entry name" value="P-loop containing nucleoside triphosphate hydrolases"/>
    <property type="match status" value="1"/>
</dbReference>
<accession>A0A067L521</accession>
<proteinExistence type="predicted"/>
<dbReference type="InterPro" id="IPR041118">
    <property type="entry name" value="Rx_N"/>
</dbReference>
<keyword evidence="2" id="KW-0677">Repeat</keyword>
<dbReference type="InterPro" id="IPR002182">
    <property type="entry name" value="NB-ARC"/>
</dbReference>
<dbReference type="PRINTS" id="PR00364">
    <property type="entry name" value="DISEASERSIST"/>
</dbReference>
<dbReference type="Gene3D" id="3.80.10.10">
    <property type="entry name" value="Ribonuclease Inhibitor"/>
    <property type="match status" value="3"/>
</dbReference>
<evidence type="ECO:0000259" key="6">
    <source>
        <dbReference type="Pfam" id="PF00931"/>
    </source>
</evidence>
<dbReference type="OrthoDB" id="2973320at2759"/>
<organism evidence="10 11">
    <name type="scientific">Jatropha curcas</name>
    <name type="common">Barbados nut</name>
    <dbReference type="NCBI Taxonomy" id="180498"/>
    <lineage>
        <taxon>Eukaryota</taxon>
        <taxon>Viridiplantae</taxon>
        <taxon>Streptophyta</taxon>
        <taxon>Embryophyta</taxon>
        <taxon>Tracheophyta</taxon>
        <taxon>Spermatophyta</taxon>
        <taxon>Magnoliopsida</taxon>
        <taxon>eudicotyledons</taxon>
        <taxon>Gunneridae</taxon>
        <taxon>Pentapetalae</taxon>
        <taxon>rosids</taxon>
        <taxon>fabids</taxon>
        <taxon>Malpighiales</taxon>
        <taxon>Euphorbiaceae</taxon>
        <taxon>Crotonoideae</taxon>
        <taxon>Jatropheae</taxon>
        <taxon>Jatropha</taxon>
    </lineage>
</organism>
<keyword evidence="11" id="KW-1185">Reference proteome</keyword>
<evidence type="ECO:0000256" key="5">
    <source>
        <dbReference type="ARBA" id="ARBA00022840"/>
    </source>
</evidence>
<sequence length="1174" mass="133619">MASLAFLVVSPVVNEIVKVASSLIKEEFLLLWGVKDDIVKLSSNLTAIQATLNDAEERQLDEEHLRDWLGKLKDAADDAEDLLDIFAAEIFLWKKKHEKRRIPTPISASKICIQSDTAHKIKELSARLDIIAEERQRFHLNINVNGRMSQSHDRPPTDYFVDTKNVFGREDDKERIIDLLDNSDEEGDLSVMPIIGMGGLGKTTLAQLVYNDERVKERFELSRMWVSVSIDFNLTRILRGIMESYSKMALPADLSPNLILSRFRDFLPGKKFLLVLDDVWNDNYSDWEPLLELLKLGNKGSKVLVTSRSRKVADIVGTCPPYLLEYLPENECWSLFERIAFKKGDLPYPRKKDLEDIGREIVAKCKGLPLAVKTMGGLLRGNTELQYWRRILRSNTWELEDQNILPALKLSYNHLPSHLKQCFAFCSVFPKAYAFDKKELVKLWMAQSFVQPIEQNNTEEIGSEYFDFLLTRSFFQLLNINNSVKYRMHDLIHDLALSISGPQYYQIKDNNLDFQPENSRNWRHVSLLCQNVEEPSMKIANHSKKLRTLLLPREHLTNFGQALDKLFHSMRYIRALDLSSTTITELPSSIEECKLLRYLDLSQTQIKELPNSICSLYNLQTLKLLGCLCLFELPKDLGDLVNLCHLELDDMFWFKCTTLPANLGNLKGLRNLHKFKVGNQTGYAIRELKEMVYLTGELHISNLEVAVDATDAKLNEKERLQKVVFEWTRRDVNSQDEAAEEMVLRDLQPHSDLKELVISNYGGARFPSWMTEGQLRNLVSISLFNCTKCKILSLGGLPNLRSLYIKEMQNLDILQCPSLRGLKISSCSRLSEIPEFLPNLTVLKIKRCASLKALPVTPSLMFLILVDNLVLEDWQEVILRRITRNNQGEFVSQPYPSLIGLLEMKVINCPKLQALPQAFSPQKLEISGCELLTALPPSRFAQRLQHLALDRSNNGVLLRAIPDTNSLYSLVISNVANVVSLPKLPNLPGLKALYIHNCEDLESLSEEEGSFQSLSSLRLLSIQGCQKLGTLPNEGLPTLLECLSVGSCHSLQSLGNKGTLKSLISLQDLYIEDCPLLQSFPEDGLPTSLQHLYIQKCPQLTEGCKKDVGPEWTKIENIPDLEIDLIQVRSTPQLPKKKPWYYHFVCGKGLNSQIEMELGESSTPPENSTYSFQP</sequence>
<evidence type="ECO:0000256" key="3">
    <source>
        <dbReference type="ARBA" id="ARBA00022741"/>
    </source>
</evidence>
<evidence type="ECO:0000259" key="9">
    <source>
        <dbReference type="Pfam" id="PF25019"/>
    </source>
</evidence>
<dbReference type="Gene3D" id="3.40.50.300">
    <property type="entry name" value="P-loop containing nucleotide triphosphate hydrolases"/>
    <property type="match status" value="1"/>
</dbReference>
<dbReference type="Gene3D" id="1.20.5.4130">
    <property type="match status" value="1"/>
</dbReference>
<dbReference type="PANTHER" id="PTHR36766">
    <property type="entry name" value="PLANT BROAD-SPECTRUM MILDEW RESISTANCE PROTEIN RPW8"/>
    <property type="match status" value="1"/>
</dbReference>
<keyword evidence="5" id="KW-0067">ATP-binding</keyword>
<dbReference type="AlphaFoldDB" id="A0A067L521"/>
<reference evidence="10 11" key="1">
    <citation type="journal article" date="2014" name="PLoS ONE">
        <title>Global Analysis of Gene Expression Profiles in Physic Nut (Jatropha curcas L.) Seedlings Exposed to Salt Stress.</title>
        <authorList>
            <person name="Zhang L."/>
            <person name="Zhang C."/>
            <person name="Wu P."/>
            <person name="Chen Y."/>
            <person name="Li M."/>
            <person name="Jiang H."/>
            <person name="Wu G."/>
        </authorList>
    </citation>
    <scope>NUCLEOTIDE SEQUENCE [LARGE SCALE GENOMIC DNA]</scope>
    <source>
        <strain evidence="11">cv. GZQX0401</strain>
        <tissue evidence="10">Young leaves</tissue>
    </source>
</reference>
<dbReference type="InterPro" id="IPR038005">
    <property type="entry name" value="RX-like_CC"/>
</dbReference>
<evidence type="ECO:0000256" key="2">
    <source>
        <dbReference type="ARBA" id="ARBA00022737"/>
    </source>
</evidence>
<feature type="domain" description="NB-ARC" evidence="6">
    <location>
        <begin position="170"/>
        <end position="343"/>
    </location>
</feature>
<dbReference type="PANTHER" id="PTHR36766:SF70">
    <property type="entry name" value="DISEASE RESISTANCE PROTEIN RGA4"/>
    <property type="match status" value="1"/>
</dbReference>
<evidence type="ECO:0000256" key="1">
    <source>
        <dbReference type="ARBA" id="ARBA00022614"/>
    </source>
</evidence>
<dbReference type="GO" id="GO:0043531">
    <property type="term" value="F:ADP binding"/>
    <property type="evidence" value="ECO:0007669"/>
    <property type="project" value="InterPro"/>
</dbReference>
<dbReference type="Pfam" id="PF00931">
    <property type="entry name" value="NB-ARC"/>
    <property type="match status" value="1"/>
</dbReference>
<dbReference type="GO" id="GO:0006952">
    <property type="term" value="P:defense response"/>
    <property type="evidence" value="ECO:0007669"/>
    <property type="project" value="UniProtKB-KW"/>
</dbReference>
<evidence type="ECO:0000313" key="10">
    <source>
        <dbReference type="EMBL" id="KDP39600.1"/>
    </source>
</evidence>
<dbReference type="GO" id="GO:0005524">
    <property type="term" value="F:ATP binding"/>
    <property type="evidence" value="ECO:0007669"/>
    <property type="project" value="UniProtKB-KW"/>
</dbReference>
<dbReference type="Gene3D" id="1.10.10.10">
    <property type="entry name" value="Winged helix-like DNA-binding domain superfamily/Winged helix DNA-binding domain"/>
    <property type="match status" value="1"/>
</dbReference>
<dbReference type="Proteomes" id="UP000027138">
    <property type="component" value="Unassembled WGS sequence"/>
</dbReference>
<keyword evidence="1" id="KW-0433">Leucine-rich repeat</keyword>
<evidence type="ECO:0000313" key="11">
    <source>
        <dbReference type="Proteomes" id="UP000027138"/>
    </source>
</evidence>
<feature type="domain" description="Disease resistance N-terminal" evidence="7">
    <location>
        <begin position="12"/>
        <end position="99"/>
    </location>
</feature>
<keyword evidence="3" id="KW-0547">Nucleotide-binding</keyword>
<dbReference type="CDD" id="cd14798">
    <property type="entry name" value="RX-CC_like"/>
    <property type="match status" value="1"/>
</dbReference>
<dbReference type="Pfam" id="PF25019">
    <property type="entry name" value="LRR_R13L1-DRL21"/>
    <property type="match status" value="1"/>
</dbReference>
<dbReference type="InterPro" id="IPR036388">
    <property type="entry name" value="WH-like_DNA-bd_sf"/>
</dbReference>
<feature type="domain" description="Disease resistance protein winged helix" evidence="8">
    <location>
        <begin position="428"/>
        <end position="496"/>
    </location>
</feature>
<dbReference type="Pfam" id="PF23559">
    <property type="entry name" value="WHD_DRP"/>
    <property type="match status" value="1"/>
</dbReference>
<dbReference type="EMBL" id="KK914347">
    <property type="protein sequence ID" value="KDP39600.1"/>
    <property type="molecule type" value="Genomic_DNA"/>
</dbReference>
<evidence type="ECO:0000259" key="7">
    <source>
        <dbReference type="Pfam" id="PF18052"/>
    </source>
</evidence>
<evidence type="ECO:0000259" key="8">
    <source>
        <dbReference type="Pfam" id="PF23559"/>
    </source>
</evidence>
<keyword evidence="4" id="KW-0611">Plant defense</keyword>
<gene>
    <name evidence="10" type="ORF">JCGZ_02620</name>
</gene>
<protein>
    <submittedName>
        <fullName evidence="10">Uncharacterized protein</fullName>
    </submittedName>
</protein>
<evidence type="ECO:0000256" key="4">
    <source>
        <dbReference type="ARBA" id="ARBA00022821"/>
    </source>
</evidence>
<dbReference type="InterPro" id="IPR027417">
    <property type="entry name" value="P-loop_NTPase"/>
</dbReference>
<dbReference type="FunFam" id="1.10.10.10:FF:000322">
    <property type="entry name" value="Probable disease resistance protein At1g63360"/>
    <property type="match status" value="1"/>
</dbReference>
<dbReference type="Pfam" id="PF18052">
    <property type="entry name" value="Rx_N"/>
    <property type="match status" value="1"/>
</dbReference>
<dbReference type="InterPro" id="IPR056789">
    <property type="entry name" value="LRR_R13L1-DRL21"/>
</dbReference>
<dbReference type="KEGG" id="jcu:105632525"/>
<dbReference type="InterPro" id="IPR032675">
    <property type="entry name" value="LRR_dom_sf"/>
</dbReference>
<dbReference type="InterPro" id="IPR058922">
    <property type="entry name" value="WHD_DRP"/>
</dbReference>
<name>A0A067L521_JATCU</name>
<feature type="domain" description="R13L1/DRL21-like LRR repeat region" evidence="9">
    <location>
        <begin position="685"/>
        <end position="808"/>
    </location>
</feature>